<feature type="chain" id="PRO_5028974518" description="DUF922 domain-containing protein" evidence="1">
    <location>
        <begin position="30"/>
        <end position="377"/>
    </location>
</feature>
<keyword evidence="1" id="KW-0732">Signal</keyword>
<keyword evidence="3" id="KW-1185">Reference proteome</keyword>
<gene>
    <name evidence="2" type="ORF">HUW51_10995</name>
</gene>
<sequence>MFNFLKKSGCKNVLLGCFWLFGYMDSAMAQSSAKVSPIALRAEPLKFTVKEFYIADVIDDRSDKKAVTYLIPPPASPTVPLATAAQPIDLQGGGLNAIREFVKQSWHQNTKLRPIVIRLKECKVQETANGKGRVDGRVSVAMAFEFLREGKPVHLVEYRGGARYGRPASSLTVIEPTLRQALIAGLSYINTWMNQEAGKNEKLATGIQVNFTDYLRNAEDDTVFYSPNRPLNWNDFTATPRGSRYAALVFPGFAYQGGSEVVNGVIQLNLAVKVYVIRSSSWVKPVARDAYSINHEQRHFDIVKLVAERFKRKIQPDSLTLEDYNSIVQYKFIESFREMNRLQEQYDSETGHGTNQAAQAAWNSRIEADLRKYGIKP</sequence>
<protein>
    <recommendedName>
        <fullName evidence="4">DUF922 domain-containing protein</fullName>
    </recommendedName>
</protein>
<evidence type="ECO:0000256" key="1">
    <source>
        <dbReference type="SAM" id="SignalP"/>
    </source>
</evidence>
<evidence type="ECO:0008006" key="4">
    <source>
        <dbReference type="Google" id="ProtNLM"/>
    </source>
</evidence>
<evidence type="ECO:0000313" key="2">
    <source>
        <dbReference type="EMBL" id="QNF35804.1"/>
    </source>
</evidence>
<dbReference type="EMBL" id="CP055156">
    <property type="protein sequence ID" value="QNF35804.1"/>
    <property type="molecule type" value="Genomic_DNA"/>
</dbReference>
<proteinExistence type="predicted"/>
<dbReference type="Proteomes" id="UP000515237">
    <property type="component" value="Chromosome"/>
</dbReference>
<accession>A0A7G7GF70</accession>
<reference evidence="2 3" key="1">
    <citation type="journal article" date="2018" name="Int. J. Syst. Evol. Microbiol.">
        <title>Adhaeribacter swui sp. nov., isolated from wet mud.</title>
        <authorList>
            <person name="Kim D.U."/>
            <person name="Kim K.W."/>
            <person name="Kang M.S."/>
            <person name="Kim J.Y."/>
            <person name="Jang J.H."/>
            <person name="Kim M.K."/>
        </authorList>
    </citation>
    <scope>NUCLEOTIDE SEQUENCE [LARGE SCALE GENOMIC DNA]</scope>
    <source>
        <strain evidence="2 3">KCTC 52873</strain>
    </source>
</reference>
<dbReference type="AlphaFoldDB" id="A0A7G7GF70"/>
<dbReference type="KEGG" id="aswu:HUW51_10995"/>
<evidence type="ECO:0000313" key="3">
    <source>
        <dbReference type="Proteomes" id="UP000515237"/>
    </source>
</evidence>
<feature type="signal peptide" evidence="1">
    <location>
        <begin position="1"/>
        <end position="29"/>
    </location>
</feature>
<name>A0A7G7GF70_9BACT</name>
<organism evidence="2 3">
    <name type="scientific">Adhaeribacter swui</name>
    <dbReference type="NCBI Taxonomy" id="2086471"/>
    <lineage>
        <taxon>Bacteria</taxon>
        <taxon>Pseudomonadati</taxon>
        <taxon>Bacteroidota</taxon>
        <taxon>Cytophagia</taxon>
        <taxon>Cytophagales</taxon>
        <taxon>Hymenobacteraceae</taxon>
        <taxon>Adhaeribacter</taxon>
    </lineage>
</organism>